<feature type="chain" id="PRO_5019853365" description="pectinesterase" evidence="11">
    <location>
        <begin position="22"/>
        <end position="440"/>
    </location>
</feature>
<comment type="pathway">
    <text evidence="2">Glycan metabolism; pectin degradation; 2-dehydro-3-deoxy-D-gluconate from pectin: step 1/5.</text>
</comment>
<feature type="domain" description="Pectinesterase catalytic" evidence="12">
    <location>
        <begin position="154"/>
        <end position="319"/>
    </location>
</feature>
<keyword evidence="8" id="KW-0325">Glycoprotein</keyword>
<dbReference type="AlphaFoldDB" id="A0A498KHY3"/>
<evidence type="ECO:0000256" key="10">
    <source>
        <dbReference type="ARBA" id="ARBA00057335"/>
    </source>
</evidence>
<feature type="signal peptide" evidence="11">
    <location>
        <begin position="1"/>
        <end position="21"/>
    </location>
</feature>
<dbReference type="UniPathway" id="UPA00545">
    <property type="reaction ID" value="UER00823"/>
</dbReference>
<dbReference type="Proteomes" id="UP000290289">
    <property type="component" value="Chromosome 2"/>
</dbReference>
<dbReference type="GO" id="GO:0030599">
    <property type="term" value="F:pectinesterase activity"/>
    <property type="evidence" value="ECO:0007669"/>
    <property type="project" value="UniProtKB-EC"/>
</dbReference>
<dbReference type="Pfam" id="PF01095">
    <property type="entry name" value="Pectinesterase"/>
    <property type="match status" value="2"/>
</dbReference>
<evidence type="ECO:0000313" key="14">
    <source>
        <dbReference type="Proteomes" id="UP000290289"/>
    </source>
</evidence>
<keyword evidence="6" id="KW-0378">Hydrolase</keyword>
<keyword evidence="14" id="KW-1185">Reference proteome</keyword>
<comment type="similarity">
    <text evidence="3">Belongs to the pectinesterase family.</text>
</comment>
<comment type="function">
    <text evidence="10">Acts in the modification of cell walls via demethylesterification of cell wall pectin.</text>
</comment>
<dbReference type="FunFam" id="2.160.20.10:FF:000013">
    <property type="entry name" value="Pectinesterase"/>
    <property type="match status" value="1"/>
</dbReference>
<keyword evidence="7" id="KW-0063">Aspartyl esterase</keyword>
<evidence type="ECO:0000256" key="11">
    <source>
        <dbReference type="SAM" id="SignalP"/>
    </source>
</evidence>
<comment type="subcellular location">
    <subcellularLocation>
        <location evidence="1">Secreted</location>
        <location evidence="1">Cell wall</location>
    </subcellularLocation>
</comment>
<dbReference type="InterPro" id="IPR012334">
    <property type="entry name" value="Pectin_lyas_fold"/>
</dbReference>
<comment type="catalytic activity">
    <reaction evidence="9">
        <text>[(1-&gt;4)-alpha-D-galacturonosyl methyl ester](n) + n H2O = [(1-&gt;4)-alpha-D-galacturonosyl](n) + n methanol + n H(+)</text>
        <dbReference type="Rhea" id="RHEA:22380"/>
        <dbReference type="Rhea" id="RHEA-COMP:14570"/>
        <dbReference type="Rhea" id="RHEA-COMP:14573"/>
        <dbReference type="ChEBI" id="CHEBI:15377"/>
        <dbReference type="ChEBI" id="CHEBI:15378"/>
        <dbReference type="ChEBI" id="CHEBI:17790"/>
        <dbReference type="ChEBI" id="CHEBI:140522"/>
        <dbReference type="ChEBI" id="CHEBI:140523"/>
        <dbReference type="EC" id="3.1.1.11"/>
    </reaction>
</comment>
<proteinExistence type="inferred from homology"/>
<protein>
    <recommendedName>
        <fullName evidence="4">pectinesterase</fullName>
        <ecNumber evidence="4">3.1.1.11</ecNumber>
    </recommendedName>
</protein>
<evidence type="ECO:0000256" key="1">
    <source>
        <dbReference type="ARBA" id="ARBA00004191"/>
    </source>
</evidence>
<dbReference type="PANTHER" id="PTHR31321">
    <property type="entry name" value="ACYL-COA THIOESTER HYDROLASE YBHC-RELATED"/>
    <property type="match status" value="1"/>
</dbReference>
<keyword evidence="5" id="KW-0964">Secreted</keyword>
<keyword evidence="11" id="KW-0732">Signal</keyword>
<dbReference type="InterPro" id="IPR011050">
    <property type="entry name" value="Pectin_lyase_fold/virulence"/>
</dbReference>
<dbReference type="PANTHER" id="PTHR31321:SF85">
    <property type="entry name" value="PECTINESTERASE CATALYTIC DOMAIN-CONTAINING PROTEIN"/>
    <property type="match status" value="1"/>
</dbReference>
<evidence type="ECO:0000313" key="13">
    <source>
        <dbReference type="EMBL" id="RXI07016.1"/>
    </source>
</evidence>
<keyword evidence="5" id="KW-0134">Cell wall</keyword>
<dbReference type="SUPFAM" id="SSF51126">
    <property type="entry name" value="Pectin lyase-like"/>
    <property type="match status" value="1"/>
</dbReference>
<dbReference type="EMBL" id="RDQH01000328">
    <property type="protein sequence ID" value="RXI07016.1"/>
    <property type="molecule type" value="Genomic_DNA"/>
</dbReference>
<name>A0A498KHY3_MALDO</name>
<dbReference type="GO" id="GO:0042545">
    <property type="term" value="P:cell wall modification"/>
    <property type="evidence" value="ECO:0007669"/>
    <property type="project" value="InterPro"/>
</dbReference>
<gene>
    <name evidence="13" type="ORF">DVH24_026152</name>
</gene>
<evidence type="ECO:0000256" key="3">
    <source>
        <dbReference type="ARBA" id="ARBA00008891"/>
    </source>
</evidence>
<dbReference type="GO" id="GO:0045490">
    <property type="term" value="P:pectin catabolic process"/>
    <property type="evidence" value="ECO:0007669"/>
    <property type="project" value="UniProtKB-UniPathway"/>
</dbReference>
<dbReference type="InterPro" id="IPR000070">
    <property type="entry name" value="Pectinesterase_cat"/>
</dbReference>
<evidence type="ECO:0000259" key="12">
    <source>
        <dbReference type="Pfam" id="PF01095"/>
    </source>
</evidence>
<evidence type="ECO:0000256" key="5">
    <source>
        <dbReference type="ARBA" id="ARBA00022512"/>
    </source>
</evidence>
<evidence type="ECO:0000256" key="9">
    <source>
        <dbReference type="ARBA" id="ARBA00047928"/>
    </source>
</evidence>
<dbReference type="STRING" id="3750.A0A498KHY3"/>
<sequence length="440" mass="49846">MESLMAATIFALFFLLRTLDARYSPQDIVSTTITVDHRGKGHFLRVQQAIDSVPPNNVVWTRILISPGVYFEKVVIPREKPYIILEGNPRHLTTIEFGDAGSSATSSTFELSADNFVARNIVFKVKLFEVSLFNLPLNSQQNVYDHLIEPIASKRTTWAPAALIQSDKASFYQCSFVSLQDTLTDFKGRHYFYNCFIEGAMDFIWGNGQSIYEKCQIHTLSDKIGGGCYITAQGRDSPNDTTGFVFKDCNVFGTGPILLGRAYRQFARVFASTNMENNINPEGWLAWHYSGSENLITFSEVGCTGRGADMRHRVKWEKQLPPEEVAFLTNTASFIDQDGWLGRLLCLIHTFVKQYLSGDVGRIFAEPRKFLEQYLSGDVGRIFAEPRKFLEQYLSGDVGRIFAEPRKFLEQYLSGDVGRIFAEPRKFLGVFISCNFILFN</sequence>
<feature type="domain" description="Pectinesterase catalytic" evidence="12">
    <location>
        <begin position="33"/>
        <end position="124"/>
    </location>
</feature>
<dbReference type="EC" id="3.1.1.11" evidence="4"/>
<evidence type="ECO:0000256" key="4">
    <source>
        <dbReference type="ARBA" id="ARBA00013229"/>
    </source>
</evidence>
<accession>A0A498KHY3</accession>
<evidence type="ECO:0000256" key="7">
    <source>
        <dbReference type="ARBA" id="ARBA00023085"/>
    </source>
</evidence>
<comment type="caution">
    <text evidence="13">The sequence shown here is derived from an EMBL/GenBank/DDBJ whole genome shotgun (WGS) entry which is preliminary data.</text>
</comment>
<organism evidence="13 14">
    <name type="scientific">Malus domestica</name>
    <name type="common">Apple</name>
    <name type="synonym">Pyrus malus</name>
    <dbReference type="NCBI Taxonomy" id="3750"/>
    <lineage>
        <taxon>Eukaryota</taxon>
        <taxon>Viridiplantae</taxon>
        <taxon>Streptophyta</taxon>
        <taxon>Embryophyta</taxon>
        <taxon>Tracheophyta</taxon>
        <taxon>Spermatophyta</taxon>
        <taxon>Magnoliopsida</taxon>
        <taxon>eudicotyledons</taxon>
        <taxon>Gunneridae</taxon>
        <taxon>Pentapetalae</taxon>
        <taxon>rosids</taxon>
        <taxon>fabids</taxon>
        <taxon>Rosales</taxon>
        <taxon>Rosaceae</taxon>
        <taxon>Amygdaloideae</taxon>
        <taxon>Maleae</taxon>
        <taxon>Malus</taxon>
    </lineage>
</organism>
<evidence type="ECO:0000256" key="8">
    <source>
        <dbReference type="ARBA" id="ARBA00023180"/>
    </source>
</evidence>
<dbReference type="Gene3D" id="2.160.20.10">
    <property type="entry name" value="Single-stranded right-handed beta-helix, Pectin lyase-like"/>
    <property type="match status" value="1"/>
</dbReference>
<evidence type="ECO:0000256" key="2">
    <source>
        <dbReference type="ARBA" id="ARBA00005184"/>
    </source>
</evidence>
<reference evidence="13 14" key="1">
    <citation type="submission" date="2018-10" db="EMBL/GenBank/DDBJ databases">
        <title>A high-quality apple genome assembly.</title>
        <authorList>
            <person name="Hu J."/>
        </authorList>
    </citation>
    <scope>NUCLEOTIDE SEQUENCE [LARGE SCALE GENOMIC DNA]</scope>
    <source>
        <strain evidence="14">cv. HFTH1</strain>
        <tissue evidence="13">Young leaf</tissue>
    </source>
</reference>
<evidence type="ECO:0000256" key="6">
    <source>
        <dbReference type="ARBA" id="ARBA00022801"/>
    </source>
</evidence>